<dbReference type="RefSeq" id="WP_090864538.1">
    <property type="nucleotide sequence ID" value="NZ_FNYE01000004.1"/>
</dbReference>
<evidence type="ECO:0000259" key="4">
    <source>
        <dbReference type="PROSITE" id="PS51898"/>
    </source>
</evidence>
<dbReference type="InterPro" id="IPR013762">
    <property type="entry name" value="Integrase-like_cat_sf"/>
</dbReference>
<keyword evidence="2" id="KW-0238">DNA-binding</keyword>
<evidence type="ECO:0000256" key="2">
    <source>
        <dbReference type="ARBA" id="ARBA00023125"/>
    </source>
</evidence>
<dbReference type="Gene3D" id="1.10.150.130">
    <property type="match status" value="1"/>
</dbReference>
<dbReference type="SUPFAM" id="SSF56349">
    <property type="entry name" value="DNA breaking-rejoining enzymes"/>
    <property type="match status" value="1"/>
</dbReference>
<dbReference type="PANTHER" id="PTHR30349:SF94">
    <property type="entry name" value="INTEGRASE_RECOMBINASE HI_1414-RELATED"/>
    <property type="match status" value="1"/>
</dbReference>
<dbReference type="GO" id="GO:0003677">
    <property type="term" value="F:DNA binding"/>
    <property type="evidence" value="ECO:0007669"/>
    <property type="project" value="UniProtKB-KW"/>
</dbReference>
<dbReference type="Pfam" id="PF24624">
    <property type="entry name" value="Int_N"/>
    <property type="match status" value="1"/>
</dbReference>
<keyword evidence="3" id="KW-0233">DNA recombination</keyword>
<keyword evidence="1" id="KW-0229">DNA integration</keyword>
<dbReference type="PROSITE" id="PS51898">
    <property type="entry name" value="TYR_RECOMBINASE"/>
    <property type="match status" value="1"/>
</dbReference>
<sequence length="336" mass="38379">MASYRKRGGTWRAEVAKAGIRESRTFDTKAEAVTWATQLEAEIDAGRRRSYSKVQKTLADAMDEYLEKVSPSMGKHDWNVTRIAFFKENMDFVGVLVRNVKPEQVAEWRDARLKVVKNSTVNRDMNLLSAVFEAARNEWKWIHTNPVHEVKRPKDPPPRRRRVSDDEAKVMTAGLGLTDDGEIRTTQQYTAIAFLIALETGMRQGEIVATTRANLHLAHRYVHIPKSKNGDARDVPLSGRAMELFERLPHVKDESRCFPISQASVDALWRKVRAKVAKEKPEFADLNFHDSRHEATTRLSRKLNVLALAKMIGHRDIQSLMIYYDETAAELAARLD</sequence>
<name>A0A1H6U1I4_9BURK</name>
<reference evidence="6" key="1">
    <citation type="submission" date="2016-10" db="EMBL/GenBank/DDBJ databases">
        <authorList>
            <person name="Varghese N."/>
            <person name="Submissions S."/>
        </authorList>
    </citation>
    <scope>NUCLEOTIDE SEQUENCE [LARGE SCALE GENOMIC DNA]</scope>
    <source>
        <strain evidence="6">LMG 26031</strain>
    </source>
</reference>
<dbReference type="PANTHER" id="PTHR30349">
    <property type="entry name" value="PHAGE INTEGRASE-RELATED"/>
    <property type="match status" value="1"/>
</dbReference>
<dbReference type="InterPro" id="IPR002104">
    <property type="entry name" value="Integrase_catalytic"/>
</dbReference>
<protein>
    <submittedName>
        <fullName evidence="5">Site-specific recombinase XerD</fullName>
    </submittedName>
</protein>
<evidence type="ECO:0000256" key="1">
    <source>
        <dbReference type="ARBA" id="ARBA00022908"/>
    </source>
</evidence>
<dbReference type="AlphaFoldDB" id="A0A1H6U1I4"/>
<dbReference type="InterPro" id="IPR050090">
    <property type="entry name" value="Tyrosine_recombinase_XerCD"/>
</dbReference>
<dbReference type="InterPro" id="IPR010998">
    <property type="entry name" value="Integrase_recombinase_N"/>
</dbReference>
<feature type="domain" description="Tyr recombinase" evidence="4">
    <location>
        <begin position="158"/>
        <end position="336"/>
    </location>
</feature>
<keyword evidence="6" id="KW-1185">Reference proteome</keyword>
<proteinExistence type="predicted"/>
<accession>A0A1H6U1I4</accession>
<evidence type="ECO:0000313" key="6">
    <source>
        <dbReference type="Proteomes" id="UP000198866"/>
    </source>
</evidence>
<dbReference type="Gene3D" id="1.10.443.10">
    <property type="entry name" value="Intergrase catalytic core"/>
    <property type="match status" value="1"/>
</dbReference>
<dbReference type="STRING" id="667676.SAMN05192539_1004203"/>
<dbReference type="InterPro" id="IPR057084">
    <property type="entry name" value="Int_N"/>
</dbReference>
<evidence type="ECO:0000313" key="5">
    <source>
        <dbReference type="EMBL" id="SEI81812.1"/>
    </source>
</evidence>
<dbReference type="Proteomes" id="UP000198866">
    <property type="component" value="Unassembled WGS sequence"/>
</dbReference>
<dbReference type="GO" id="GO:0015074">
    <property type="term" value="P:DNA integration"/>
    <property type="evidence" value="ECO:0007669"/>
    <property type="project" value="UniProtKB-KW"/>
</dbReference>
<dbReference type="GO" id="GO:0006310">
    <property type="term" value="P:DNA recombination"/>
    <property type="evidence" value="ECO:0007669"/>
    <property type="project" value="UniProtKB-KW"/>
</dbReference>
<organism evidence="5 6">
    <name type="scientific">Paraburkholderia diazotrophica</name>
    <dbReference type="NCBI Taxonomy" id="667676"/>
    <lineage>
        <taxon>Bacteria</taxon>
        <taxon>Pseudomonadati</taxon>
        <taxon>Pseudomonadota</taxon>
        <taxon>Betaproteobacteria</taxon>
        <taxon>Burkholderiales</taxon>
        <taxon>Burkholderiaceae</taxon>
        <taxon>Paraburkholderia</taxon>
    </lineage>
</organism>
<gene>
    <name evidence="5" type="ORF">SAMN05192539_1004203</name>
</gene>
<dbReference type="EMBL" id="FNYE01000004">
    <property type="protein sequence ID" value="SEI81812.1"/>
    <property type="molecule type" value="Genomic_DNA"/>
</dbReference>
<dbReference type="CDD" id="cd00796">
    <property type="entry name" value="INT_Rci_Hp1_C"/>
    <property type="match status" value="1"/>
</dbReference>
<evidence type="ECO:0000256" key="3">
    <source>
        <dbReference type="ARBA" id="ARBA00023172"/>
    </source>
</evidence>
<dbReference type="Pfam" id="PF00589">
    <property type="entry name" value="Phage_integrase"/>
    <property type="match status" value="1"/>
</dbReference>
<dbReference type="InterPro" id="IPR011010">
    <property type="entry name" value="DNA_brk_join_enz"/>
</dbReference>
<dbReference type="OrthoDB" id="662444at2"/>